<evidence type="ECO:0000313" key="2">
    <source>
        <dbReference type="EMBL" id="CAK9086810.1"/>
    </source>
</evidence>
<name>A0ABP0QG50_9DINO</name>
<protein>
    <submittedName>
        <fullName evidence="2">Uncharacterized protein</fullName>
    </submittedName>
</protein>
<dbReference type="EMBL" id="CAXAMM010039488">
    <property type="protein sequence ID" value="CAK9086810.1"/>
    <property type="molecule type" value="Genomic_DNA"/>
</dbReference>
<organism evidence="2 3">
    <name type="scientific">Durusdinium trenchii</name>
    <dbReference type="NCBI Taxonomy" id="1381693"/>
    <lineage>
        <taxon>Eukaryota</taxon>
        <taxon>Sar</taxon>
        <taxon>Alveolata</taxon>
        <taxon>Dinophyceae</taxon>
        <taxon>Suessiales</taxon>
        <taxon>Symbiodiniaceae</taxon>
        <taxon>Durusdinium</taxon>
    </lineage>
</organism>
<keyword evidence="3" id="KW-1185">Reference proteome</keyword>
<reference evidence="2 3" key="1">
    <citation type="submission" date="2024-02" db="EMBL/GenBank/DDBJ databases">
        <authorList>
            <person name="Chen Y."/>
            <person name="Shah S."/>
            <person name="Dougan E. K."/>
            <person name="Thang M."/>
            <person name="Chan C."/>
        </authorList>
    </citation>
    <scope>NUCLEOTIDE SEQUENCE [LARGE SCALE GENOMIC DNA]</scope>
</reference>
<evidence type="ECO:0000256" key="1">
    <source>
        <dbReference type="SAM" id="MobiDB-lite"/>
    </source>
</evidence>
<accession>A0ABP0QG50</accession>
<feature type="region of interest" description="Disordered" evidence="1">
    <location>
        <begin position="77"/>
        <end position="106"/>
    </location>
</feature>
<feature type="compositionally biased region" description="Basic and acidic residues" evidence="1">
    <location>
        <begin position="78"/>
        <end position="99"/>
    </location>
</feature>
<feature type="non-terminal residue" evidence="2">
    <location>
        <position position="1"/>
    </location>
</feature>
<comment type="caution">
    <text evidence="2">The sequence shown here is derived from an EMBL/GenBank/DDBJ whole genome shotgun (WGS) entry which is preliminary data.</text>
</comment>
<proteinExistence type="predicted"/>
<gene>
    <name evidence="2" type="ORF">SCF082_LOCUS41058</name>
</gene>
<sequence length="129" mass="14145">RGWRLLLTGWCGRRHASPKVMREASEALKQCYASVKVASMHRVAAAVEDTMRKVEEVVEGEDTMVAKVAEEEVLVDGSRIDHRPQRDGRKEEVVGESKGRGRSVHRGNGSLYIDIAIAAQASSLAKTSS</sequence>
<evidence type="ECO:0000313" key="3">
    <source>
        <dbReference type="Proteomes" id="UP001642464"/>
    </source>
</evidence>
<dbReference type="Proteomes" id="UP001642464">
    <property type="component" value="Unassembled WGS sequence"/>
</dbReference>